<sequence length="181" mass="20252">MIASSMSPGSINKSDTIDTMPPSEPRSRTNDCETISASVESVPLMSPCHIVSVQFILPSKDLRGKVTPERLKKTLNIYQRVNVTPAMYLLLKINIYTRVLVALAMYLLLKILKIVQHVHVTSAMYLFLKINIDTSMLLAPAMYLLLKINIDTRVLITSAKYLLLKTNIDTRVLVAPACIFC</sequence>
<evidence type="ECO:0000313" key="4">
    <source>
        <dbReference type="Proteomes" id="UP001283361"/>
    </source>
</evidence>
<feature type="transmembrane region" description="Helical" evidence="2">
    <location>
        <begin position="124"/>
        <end position="146"/>
    </location>
</feature>
<proteinExistence type="predicted"/>
<protein>
    <submittedName>
        <fullName evidence="3">Uncharacterized protein</fullName>
    </submittedName>
</protein>
<dbReference type="EMBL" id="JAWDGP010005877">
    <property type="protein sequence ID" value="KAK3750458.1"/>
    <property type="molecule type" value="Genomic_DNA"/>
</dbReference>
<feature type="compositionally biased region" description="Polar residues" evidence="1">
    <location>
        <begin position="1"/>
        <end position="14"/>
    </location>
</feature>
<feature type="region of interest" description="Disordered" evidence="1">
    <location>
        <begin position="1"/>
        <end position="30"/>
    </location>
</feature>
<keyword evidence="4" id="KW-1185">Reference proteome</keyword>
<keyword evidence="2" id="KW-0812">Transmembrane</keyword>
<keyword evidence="2" id="KW-1133">Transmembrane helix</keyword>
<reference evidence="3" key="1">
    <citation type="journal article" date="2023" name="G3 (Bethesda)">
        <title>A reference genome for the long-term kleptoplast-retaining sea slug Elysia crispata morphotype clarki.</title>
        <authorList>
            <person name="Eastman K.E."/>
            <person name="Pendleton A.L."/>
            <person name="Shaikh M.A."/>
            <person name="Suttiyut T."/>
            <person name="Ogas R."/>
            <person name="Tomko P."/>
            <person name="Gavelis G."/>
            <person name="Widhalm J.R."/>
            <person name="Wisecaver J.H."/>
        </authorList>
    </citation>
    <scope>NUCLEOTIDE SEQUENCE</scope>
    <source>
        <strain evidence="3">ECLA1</strain>
    </source>
</reference>
<comment type="caution">
    <text evidence="3">The sequence shown here is derived from an EMBL/GenBank/DDBJ whole genome shotgun (WGS) entry which is preliminary data.</text>
</comment>
<dbReference type="Proteomes" id="UP001283361">
    <property type="component" value="Unassembled WGS sequence"/>
</dbReference>
<evidence type="ECO:0000256" key="2">
    <source>
        <dbReference type="SAM" id="Phobius"/>
    </source>
</evidence>
<gene>
    <name evidence="3" type="ORF">RRG08_018916</name>
</gene>
<accession>A0AAE0YLH4</accession>
<feature type="transmembrane region" description="Helical" evidence="2">
    <location>
        <begin position="95"/>
        <end position="112"/>
    </location>
</feature>
<organism evidence="3 4">
    <name type="scientific">Elysia crispata</name>
    <name type="common">lettuce slug</name>
    <dbReference type="NCBI Taxonomy" id="231223"/>
    <lineage>
        <taxon>Eukaryota</taxon>
        <taxon>Metazoa</taxon>
        <taxon>Spiralia</taxon>
        <taxon>Lophotrochozoa</taxon>
        <taxon>Mollusca</taxon>
        <taxon>Gastropoda</taxon>
        <taxon>Heterobranchia</taxon>
        <taxon>Euthyneura</taxon>
        <taxon>Panpulmonata</taxon>
        <taxon>Sacoglossa</taxon>
        <taxon>Placobranchoidea</taxon>
        <taxon>Plakobranchidae</taxon>
        <taxon>Elysia</taxon>
    </lineage>
</organism>
<evidence type="ECO:0000256" key="1">
    <source>
        <dbReference type="SAM" id="MobiDB-lite"/>
    </source>
</evidence>
<evidence type="ECO:0000313" key="3">
    <source>
        <dbReference type="EMBL" id="KAK3750458.1"/>
    </source>
</evidence>
<name>A0AAE0YLH4_9GAST</name>
<keyword evidence="2" id="KW-0472">Membrane</keyword>
<dbReference type="AlphaFoldDB" id="A0AAE0YLH4"/>